<dbReference type="Pfam" id="PF00990">
    <property type="entry name" value="GGDEF"/>
    <property type="match status" value="1"/>
</dbReference>
<proteinExistence type="predicted"/>
<organism evidence="3 4">
    <name type="scientific">Bradyrhizobium rifense</name>
    <dbReference type="NCBI Taxonomy" id="515499"/>
    <lineage>
        <taxon>Bacteria</taxon>
        <taxon>Pseudomonadati</taxon>
        <taxon>Pseudomonadota</taxon>
        <taxon>Alphaproteobacteria</taxon>
        <taxon>Hyphomicrobiales</taxon>
        <taxon>Nitrobacteraceae</taxon>
        <taxon>Bradyrhizobium</taxon>
    </lineage>
</organism>
<dbReference type="AlphaFoldDB" id="A0A5D3KKT8"/>
<dbReference type="InterPro" id="IPR029787">
    <property type="entry name" value="Nucleotide_cyclase"/>
</dbReference>
<feature type="transmembrane region" description="Helical" evidence="1">
    <location>
        <begin position="155"/>
        <end position="174"/>
    </location>
</feature>
<dbReference type="InterPro" id="IPR000160">
    <property type="entry name" value="GGDEF_dom"/>
</dbReference>
<feature type="transmembrane region" description="Helical" evidence="1">
    <location>
        <begin position="67"/>
        <end position="89"/>
    </location>
</feature>
<protein>
    <submittedName>
        <fullName evidence="3">GGDEF domain-containing protein</fullName>
    </submittedName>
</protein>
<dbReference type="OrthoDB" id="9812260at2"/>
<feature type="transmembrane region" description="Helical" evidence="1">
    <location>
        <begin position="38"/>
        <end position="61"/>
    </location>
</feature>
<feature type="transmembrane region" description="Helical" evidence="1">
    <location>
        <begin position="180"/>
        <end position="200"/>
    </location>
</feature>
<dbReference type="PROSITE" id="PS50887">
    <property type="entry name" value="GGDEF"/>
    <property type="match status" value="1"/>
</dbReference>
<evidence type="ECO:0000313" key="4">
    <source>
        <dbReference type="Proteomes" id="UP000324758"/>
    </source>
</evidence>
<keyword evidence="4" id="KW-1185">Reference proteome</keyword>
<dbReference type="SUPFAM" id="SSF55073">
    <property type="entry name" value="Nucleotide cyclase"/>
    <property type="match status" value="1"/>
</dbReference>
<keyword evidence="1" id="KW-0812">Transmembrane</keyword>
<dbReference type="Gene3D" id="3.30.70.270">
    <property type="match status" value="1"/>
</dbReference>
<gene>
    <name evidence="3" type="ORF">FXB40_11595</name>
</gene>
<comment type="caution">
    <text evidence="3">The sequence shown here is derived from an EMBL/GenBank/DDBJ whole genome shotgun (WGS) entry which is preliminary data.</text>
</comment>
<feature type="domain" description="GGDEF" evidence="2">
    <location>
        <begin position="247"/>
        <end position="380"/>
    </location>
</feature>
<dbReference type="Proteomes" id="UP000324758">
    <property type="component" value="Unassembled WGS sequence"/>
</dbReference>
<dbReference type="EMBL" id="VSSS01000018">
    <property type="protein sequence ID" value="TYL96683.1"/>
    <property type="molecule type" value="Genomic_DNA"/>
</dbReference>
<dbReference type="SMART" id="SM00267">
    <property type="entry name" value="GGDEF"/>
    <property type="match status" value="1"/>
</dbReference>
<dbReference type="InterPro" id="IPR043128">
    <property type="entry name" value="Rev_trsase/Diguanyl_cyclase"/>
</dbReference>
<feature type="transmembrane region" description="Helical" evidence="1">
    <location>
        <begin position="128"/>
        <end position="148"/>
    </location>
</feature>
<keyword evidence="1" id="KW-0472">Membrane</keyword>
<dbReference type="CDD" id="cd01949">
    <property type="entry name" value="GGDEF"/>
    <property type="match status" value="1"/>
</dbReference>
<keyword evidence="1" id="KW-1133">Transmembrane helix</keyword>
<feature type="transmembrane region" description="Helical" evidence="1">
    <location>
        <begin position="101"/>
        <end position="122"/>
    </location>
</feature>
<name>A0A5D3KKT8_9BRAD</name>
<dbReference type="PANTHER" id="PTHR46663">
    <property type="entry name" value="DIGUANYLATE CYCLASE DGCT-RELATED"/>
    <property type="match status" value="1"/>
</dbReference>
<dbReference type="PANTHER" id="PTHR46663:SF2">
    <property type="entry name" value="GGDEF DOMAIN-CONTAINING PROTEIN"/>
    <property type="match status" value="1"/>
</dbReference>
<dbReference type="NCBIfam" id="TIGR00254">
    <property type="entry name" value="GGDEF"/>
    <property type="match status" value="1"/>
</dbReference>
<evidence type="ECO:0000259" key="2">
    <source>
        <dbReference type="PROSITE" id="PS50887"/>
    </source>
</evidence>
<evidence type="ECO:0000313" key="3">
    <source>
        <dbReference type="EMBL" id="TYL96683.1"/>
    </source>
</evidence>
<reference evidence="3 4" key="1">
    <citation type="submission" date="2019-08" db="EMBL/GenBank/DDBJ databases">
        <title>Bradyrhizobium hipponensis sp. nov., a rhizobium isolated from a Lupinus angustifolius root nodule in Tunisia.</title>
        <authorList>
            <person name="Off K."/>
            <person name="Rejili M."/>
            <person name="Mars M."/>
            <person name="Brachmann A."/>
            <person name="Marin M."/>
        </authorList>
    </citation>
    <scope>NUCLEOTIDE SEQUENCE [LARGE SCALE GENOMIC DNA]</scope>
    <source>
        <strain evidence="3 4">CTAW71</strain>
    </source>
</reference>
<sequence length="404" mass="43077">MRSDSRIYSLPRWRATRWLADCGAGVPEDIRVALIGNLYGTLPVFIGGILNTLLVAAAITARSPTPLFIAWLALEIAICATRLAVLIAARRHALAHRPTPTDLNLILSIAWSGSVGYGALISLATGDWVAATLACVSAGAMVGGICFRNFSAPRLCGAMIVLSLGPTIPGALIAAQPLMLVLFFQIPMYLAAMTMACFKLNRMLIATMRAERENGLRARHDELTGLANRAGLVRALEERLSRPGRVEEMALLYLDLDDFKAVNDTHGHAAGDRLLESVAERMRGLLREGDLPARLGGDEFVVLAAGCTSEEAAEFGWRLIEAIGAPYDLGSGTSARIGLSVGIAMAPEHGREAAELLRAADAALYQAKFDGGSRCRAASGDELARLRHLISRSASEPARRIAAA</sequence>
<evidence type="ECO:0000256" key="1">
    <source>
        <dbReference type="SAM" id="Phobius"/>
    </source>
</evidence>
<accession>A0A5D3KKT8</accession>
<dbReference type="InterPro" id="IPR052163">
    <property type="entry name" value="DGC-Regulatory_Protein"/>
</dbReference>